<comment type="similarity">
    <text evidence="2">Belongs to the TUBGCP family.</text>
</comment>
<dbReference type="PANTHER" id="PTHR19302">
    <property type="entry name" value="GAMMA TUBULIN COMPLEX PROTEIN"/>
    <property type="match status" value="1"/>
</dbReference>
<dbReference type="InterPro" id="IPR041470">
    <property type="entry name" value="GCP_N"/>
</dbReference>
<dbReference type="GO" id="GO:0005816">
    <property type="term" value="C:spindle pole body"/>
    <property type="evidence" value="ECO:0007669"/>
    <property type="project" value="UniProtKB-ARBA"/>
</dbReference>
<dbReference type="GO" id="GO:0007020">
    <property type="term" value="P:microtubule nucleation"/>
    <property type="evidence" value="ECO:0007669"/>
    <property type="project" value="InterPro"/>
</dbReference>
<dbReference type="InterPro" id="IPR042241">
    <property type="entry name" value="GCP_C_sf"/>
</dbReference>
<dbReference type="InterPro" id="IPR007259">
    <property type="entry name" value="GCP"/>
</dbReference>
<keyword evidence="3" id="KW-0963">Cytoplasm</keyword>
<dbReference type="AlphaFoldDB" id="A0A9W8EB87"/>
<dbReference type="GO" id="GO:0051011">
    <property type="term" value="F:microtubule minus-end binding"/>
    <property type="evidence" value="ECO:0007669"/>
    <property type="project" value="TreeGrafter"/>
</dbReference>
<evidence type="ECO:0000256" key="6">
    <source>
        <dbReference type="SAM" id="MobiDB-lite"/>
    </source>
</evidence>
<dbReference type="GO" id="GO:0000922">
    <property type="term" value="C:spindle pole"/>
    <property type="evidence" value="ECO:0007669"/>
    <property type="project" value="InterPro"/>
</dbReference>
<evidence type="ECO:0000256" key="4">
    <source>
        <dbReference type="ARBA" id="ARBA00022701"/>
    </source>
</evidence>
<feature type="domain" description="Gamma tubulin complex component C-terminal" evidence="7">
    <location>
        <begin position="524"/>
        <end position="851"/>
    </location>
</feature>
<keyword evidence="4" id="KW-0493">Microtubule</keyword>
<evidence type="ECO:0000313" key="10">
    <source>
        <dbReference type="Proteomes" id="UP001151582"/>
    </source>
</evidence>
<dbReference type="GO" id="GO:0051225">
    <property type="term" value="P:spindle assembly"/>
    <property type="evidence" value="ECO:0007669"/>
    <property type="project" value="TreeGrafter"/>
</dbReference>
<feature type="compositionally biased region" description="Low complexity" evidence="6">
    <location>
        <begin position="871"/>
        <end position="898"/>
    </location>
</feature>
<evidence type="ECO:0000259" key="7">
    <source>
        <dbReference type="Pfam" id="PF04130"/>
    </source>
</evidence>
<comment type="subcellular location">
    <subcellularLocation>
        <location evidence="1">Cytoplasm</location>
        <location evidence="1">Cytoskeleton</location>
    </subcellularLocation>
</comment>
<sequence length="898" mass="101120">MNSDATALLEQLVDRLLSPNSEAVTPIERRKAIQYCRRILGSRVGSTIVEDETHLSGTIQKHILAQNPDQSEGQRRAVLFAQLHTKLQHHAALSKPWAILYFLYALSSKPSHNSTGQAPCHPSGPFNHGLWTHTRGLACLDNASPMPPKPASSTSQPSMAITELSTTDQTSLELSQRSSETATNASLVPLSDRLPTSPDIGEPQLIVDLLFTFQGIDGKYIRFDETRQTFQLKDKLPLSAHTAALATQLATLGGYYRQSKAFVDNKRTDATAGHIAQSLCAFLDQELTKHLEFVATLESQHTPKAAACQRPATSATDPPATPAVTNRLWSVEARSQLTLHRLRAWLVTPTKKLQFMAHLAHECQSLHGSTLLNRIHSFATHGDPFIRDFVHQLMLAVSAPFYDILEHWLFNGELLDPHMESFIITYTDVNRGVWGDKYRLNALSIPVIMPSMLAVKIFNIGKSLNFLRFHCQDHAWISEQCRIMRQDVKLQYSDSFALEVSIDRAYRAMGGRLIDVIFTKYRMMDHFEAMKRYLLLGQGDFAQCLMTSLDSELSRPATRVHKYNVTAALESAIRSSNAFYDDPVITNQLGFGLDIKTPSDLGWDAFELRYTFPAPISYFFPPATLRPYSRLFVFLWKLKSVEHQLTTLWRKLTINARTLRGLSSLRREIHHCHGVTGEMIHFVNQLQYFILYEIIEKAWTQFMHRIDKGITDLDILVSAHQHFLLSISSILVSSKHDYIRALKKLFQDILQFKAIAEQLYDYALTEKYTGRPPSAPAAMVTDAAATIGSDGLGSSSDLQSHLDPLHLAKRRMHNQSDALRKRICQLLESLDSSSEPILRHLALRINYNNHYHWNPRARSQSISHRSGKPQSLPRSHSTSSTSTPTASRSSDPSTSGLK</sequence>
<comment type="caution">
    <text evidence="9">The sequence shown here is derived from an EMBL/GenBank/DDBJ whole genome shotgun (WGS) entry which is preliminary data.</text>
</comment>
<protein>
    <submittedName>
        <fullName evidence="9">Microtubule-nucleating Tub4p (Gamma-tubulin) complex component</fullName>
    </submittedName>
</protein>
<organism evidence="9 10">
    <name type="scientific">Dimargaris verticillata</name>
    <dbReference type="NCBI Taxonomy" id="2761393"/>
    <lineage>
        <taxon>Eukaryota</taxon>
        <taxon>Fungi</taxon>
        <taxon>Fungi incertae sedis</taxon>
        <taxon>Zoopagomycota</taxon>
        <taxon>Kickxellomycotina</taxon>
        <taxon>Dimargaritomycetes</taxon>
        <taxon>Dimargaritales</taxon>
        <taxon>Dimargaritaceae</taxon>
        <taxon>Dimargaris</taxon>
    </lineage>
</organism>
<dbReference type="Gene3D" id="1.20.120.1900">
    <property type="entry name" value="Gamma-tubulin complex, C-terminal domain"/>
    <property type="match status" value="1"/>
</dbReference>
<dbReference type="GO" id="GO:0000278">
    <property type="term" value="P:mitotic cell cycle"/>
    <property type="evidence" value="ECO:0007669"/>
    <property type="project" value="TreeGrafter"/>
</dbReference>
<dbReference type="Pfam" id="PF17681">
    <property type="entry name" value="GCP_N_terminal"/>
    <property type="match status" value="1"/>
</dbReference>
<dbReference type="GO" id="GO:0043015">
    <property type="term" value="F:gamma-tubulin binding"/>
    <property type="evidence" value="ECO:0007669"/>
    <property type="project" value="InterPro"/>
</dbReference>
<dbReference type="GO" id="GO:0031122">
    <property type="term" value="P:cytoplasmic microtubule organization"/>
    <property type="evidence" value="ECO:0007669"/>
    <property type="project" value="TreeGrafter"/>
</dbReference>
<evidence type="ECO:0000256" key="3">
    <source>
        <dbReference type="ARBA" id="ARBA00022490"/>
    </source>
</evidence>
<evidence type="ECO:0000256" key="5">
    <source>
        <dbReference type="ARBA" id="ARBA00023212"/>
    </source>
</evidence>
<keyword evidence="10" id="KW-1185">Reference proteome</keyword>
<dbReference type="InterPro" id="IPR040457">
    <property type="entry name" value="GCP_C"/>
</dbReference>
<evidence type="ECO:0000256" key="1">
    <source>
        <dbReference type="ARBA" id="ARBA00004245"/>
    </source>
</evidence>
<feature type="domain" description="Gamma tubulin complex component protein N-terminal" evidence="8">
    <location>
        <begin position="207"/>
        <end position="520"/>
    </location>
</feature>
<keyword evidence="5" id="KW-0206">Cytoskeleton</keyword>
<proteinExistence type="inferred from homology"/>
<feature type="region of interest" description="Disordered" evidence="6">
    <location>
        <begin position="858"/>
        <end position="898"/>
    </location>
</feature>
<feature type="region of interest" description="Disordered" evidence="6">
    <location>
        <begin position="143"/>
        <end position="194"/>
    </location>
</feature>
<dbReference type="GO" id="GO:0051321">
    <property type="term" value="P:meiotic cell cycle"/>
    <property type="evidence" value="ECO:0007669"/>
    <property type="project" value="TreeGrafter"/>
</dbReference>
<feature type="compositionally biased region" description="Polar residues" evidence="6">
    <location>
        <begin position="151"/>
        <end position="186"/>
    </location>
</feature>
<evidence type="ECO:0000256" key="2">
    <source>
        <dbReference type="ARBA" id="ARBA00010337"/>
    </source>
</evidence>
<evidence type="ECO:0000313" key="9">
    <source>
        <dbReference type="EMBL" id="KAJ1973953.1"/>
    </source>
</evidence>
<dbReference type="Pfam" id="PF04130">
    <property type="entry name" value="GCP_C_terminal"/>
    <property type="match status" value="1"/>
</dbReference>
<evidence type="ECO:0000259" key="8">
    <source>
        <dbReference type="Pfam" id="PF17681"/>
    </source>
</evidence>
<gene>
    <name evidence="9" type="primary">SPC98</name>
    <name evidence="9" type="ORF">H4R34_004902</name>
</gene>
<dbReference type="EMBL" id="JANBQB010000728">
    <property type="protein sequence ID" value="KAJ1973953.1"/>
    <property type="molecule type" value="Genomic_DNA"/>
</dbReference>
<dbReference type="Proteomes" id="UP001151582">
    <property type="component" value="Unassembled WGS sequence"/>
</dbReference>
<accession>A0A9W8EB87</accession>
<dbReference type="GO" id="GO:0000930">
    <property type="term" value="C:gamma-tubulin complex"/>
    <property type="evidence" value="ECO:0007669"/>
    <property type="project" value="UniProtKB-ARBA"/>
</dbReference>
<dbReference type="GO" id="GO:0005874">
    <property type="term" value="C:microtubule"/>
    <property type="evidence" value="ECO:0007669"/>
    <property type="project" value="UniProtKB-KW"/>
</dbReference>
<dbReference type="OrthoDB" id="5860513at2759"/>
<name>A0A9W8EB87_9FUNG</name>
<dbReference type="PANTHER" id="PTHR19302:SF14">
    <property type="entry name" value="GAMMA-TUBULIN COMPLEX COMPONENT 3"/>
    <property type="match status" value="1"/>
</dbReference>
<reference evidence="9" key="1">
    <citation type="submission" date="2022-07" db="EMBL/GenBank/DDBJ databases">
        <title>Phylogenomic reconstructions and comparative analyses of Kickxellomycotina fungi.</title>
        <authorList>
            <person name="Reynolds N.K."/>
            <person name="Stajich J.E."/>
            <person name="Barry K."/>
            <person name="Grigoriev I.V."/>
            <person name="Crous P."/>
            <person name="Smith M.E."/>
        </authorList>
    </citation>
    <scope>NUCLEOTIDE SEQUENCE</scope>
    <source>
        <strain evidence="9">RSA 567</strain>
    </source>
</reference>